<dbReference type="Proteomes" id="UP000321039">
    <property type="component" value="Unassembled WGS sequence"/>
</dbReference>
<dbReference type="AlphaFoldDB" id="A0A5C8ZS67"/>
<dbReference type="InterPro" id="IPR029063">
    <property type="entry name" value="SAM-dependent_MTases_sf"/>
</dbReference>
<dbReference type="GO" id="GO:0008757">
    <property type="term" value="F:S-adenosylmethionine-dependent methyltransferase activity"/>
    <property type="evidence" value="ECO:0007669"/>
    <property type="project" value="InterPro"/>
</dbReference>
<gene>
    <name evidence="2" type="ORF">FV139_16600</name>
</gene>
<dbReference type="Gene3D" id="3.40.50.150">
    <property type="entry name" value="Vaccinia Virus protein VP39"/>
    <property type="match status" value="1"/>
</dbReference>
<evidence type="ECO:0000313" key="2">
    <source>
        <dbReference type="EMBL" id="TXS91348.1"/>
    </source>
</evidence>
<dbReference type="GO" id="GO:0032259">
    <property type="term" value="P:methylation"/>
    <property type="evidence" value="ECO:0007669"/>
    <property type="project" value="UniProtKB-KW"/>
</dbReference>
<dbReference type="Pfam" id="PF08241">
    <property type="entry name" value="Methyltransf_11"/>
    <property type="match status" value="1"/>
</dbReference>
<sequence length="213" mass="23377">MTDLATQAKWDKAAPTFDLMAGRGAEERWHPVKHALFNRMGEGRILFMALGTGLDIAAFPPGKTITGIDISPAMLEVAAPRVTAYDGELEARVMDVHELDFPDDHFDQVFTACTFCSVPDPVNGLRSLHRVLKPGGELCMFEHTGSRFFPFSAMMQLMTLLTEKIGPSMNRRTVNNVVAAGFELEEVNHVFLDVVKTIIAKKPDAPTTPTTSG</sequence>
<comment type="caution">
    <text evidence="2">The sequence shown here is derived from an EMBL/GenBank/DDBJ whole genome shotgun (WGS) entry which is preliminary data.</text>
</comment>
<organism evidence="2 3">
    <name type="scientific">Parahaliea maris</name>
    <dbReference type="NCBI Taxonomy" id="2716870"/>
    <lineage>
        <taxon>Bacteria</taxon>
        <taxon>Pseudomonadati</taxon>
        <taxon>Pseudomonadota</taxon>
        <taxon>Gammaproteobacteria</taxon>
        <taxon>Cellvibrionales</taxon>
        <taxon>Halieaceae</taxon>
        <taxon>Parahaliea</taxon>
    </lineage>
</organism>
<dbReference type="CDD" id="cd02440">
    <property type="entry name" value="AdoMet_MTases"/>
    <property type="match status" value="1"/>
</dbReference>
<keyword evidence="2" id="KW-0489">Methyltransferase</keyword>
<accession>A0A5C8ZS67</accession>
<dbReference type="InterPro" id="IPR052356">
    <property type="entry name" value="Thiol_S-MT"/>
</dbReference>
<name>A0A5C8ZS67_9GAMM</name>
<proteinExistence type="predicted"/>
<dbReference type="EMBL" id="VRZA01000006">
    <property type="protein sequence ID" value="TXS91348.1"/>
    <property type="molecule type" value="Genomic_DNA"/>
</dbReference>
<dbReference type="InterPro" id="IPR013216">
    <property type="entry name" value="Methyltransf_11"/>
</dbReference>
<keyword evidence="2" id="KW-0808">Transferase</keyword>
<dbReference type="RefSeq" id="WP_148069582.1">
    <property type="nucleotide sequence ID" value="NZ_VRZA01000006.1"/>
</dbReference>
<feature type="domain" description="Methyltransferase type 11" evidence="1">
    <location>
        <begin position="49"/>
        <end position="139"/>
    </location>
</feature>
<keyword evidence="3" id="KW-1185">Reference proteome</keyword>
<protein>
    <submittedName>
        <fullName evidence="2">Class I SAM-dependent methyltransferase</fullName>
    </submittedName>
</protein>
<dbReference type="PANTHER" id="PTHR45036">
    <property type="entry name" value="METHYLTRANSFERASE LIKE 7B"/>
    <property type="match status" value="1"/>
</dbReference>
<evidence type="ECO:0000259" key="1">
    <source>
        <dbReference type="Pfam" id="PF08241"/>
    </source>
</evidence>
<dbReference type="PANTHER" id="PTHR45036:SF1">
    <property type="entry name" value="METHYLTRANSFERASE LIKE 7A"/>
    <property type="match status" value="1"/>
</dbReference>
<dbReference type="SUPFAM" id="SSF53335">
    <property type="entry name" value="S-adenosyl-L-methionine-dependent methyltransferases"/>
    <property type="match status" value="1"/>
</dbReference>
<reference evidence="2 3" key="1">
    <citation type="submission" date="2019-08" db="EMBL/GenBank/DDBJ databases">
        <title>Parahaliea maris sp. nov., isolated from the surface seawater.</title>
        <authorList>
            <person name="Liu Y."/>
        </authorList>
    </citation>
    <scope>NUCLEOTIDE SEQUENCE [LARGE SCALE GENOMIC DNA]</scope>
    <source>
        <strain evidence="2 3">HSLHS9</strain>
    </source>
</reference>
<evidence type="ECO:0000313" key="3">
    <source>
        <dbReference type="Proteomes" id="UP000321039"/>
    </source>
</evidence>